<dbReference type="Proteomes" id="UP001501570">
    <property type="component" value="Unassembled WGS sequence"/>
</dbReference>
<dbReference type="Gene3D" id="3.20.20.80">
    <property type="entry name" value="Glycosidases"/>
    <property type="match status" value="1"/>
</dbReference>
<dbReference type="SUPFAM" id="SSF51445">
    <property type="entry name" value="(Trans)glycosidases"/>
    <property type="match status" value="1"/>
</dbReference>
<dbReference type="InterPro" id="IPR017853">
    <property type="entry name" value="GH"/>
</dbReference>
<organism evidence="1 2">
    <name type="scientific">Rugosimonospora acidiphila</name>
    <dbReference type="NCBI Taxonomy" id="556531"/>
    <lineage>
        <taxon>Bacteria</taxon>
        <taxon>Bacillati</taxon>
        <taxon>Actinomycetota</taxon>
        <taxon>Actinomycetes</taxon>
        <taxon>Micromonosporales</taxon>
        <taxon>Micromonosporaceae</taxon>
        <taxon>Rugosimonospora</taxon>
    </lineage>
</organism>
<evidence type="ECO:0000313" key="2">
    <source>
        <dbReference type="Proteomes" id="UP001501570"/>
    </source>
</evidence>
<proteinExistence type="predicted"/>
<evidence type="ECO:0008006" key="3">
    <source>
        <dbReference type="Google" id="ProtNLM"/>
    </source>
</evidence>
<dbReference type="EMBL" id="BAABJQ010000032">
    <property type="protein sequence ID" value="GAA5198247.1"/>
    <property type="molecule type" value="Genomic_DNA"/>
</dbReference>
<gene>
    <name evidence="1" type="ORF">GCM10023322_71180</name>
</gene>
<reference evidence="2" key="1">
    <citation type="journal article" date="2019" name="Int. J. Syst. Evol. Microbiol.">
        <title>The Global Catalogue of Microorganisms (GCM) 10K type strain sequencing project: providing services to taxonomists for standard genome sequencing and annotation.</title>
        <authorList>
            <consortium name="The Broad Institute Genomics Platform"/>
            <consortium name="The Broad Institute Genome Sequencing Center for Infectious Disease"/>
            <person name="Wu L."/>
            <person name="Ma J."/>
        </authorList>
    </citation>
    <scope>NUCLEOTIDE SEQUENCE [LARGE SCALE GENOMIC DNA]</scope>
    <source>
        <strain evidence="2">JCM 18304</strain>
    </source>
</reference>
<name>A0ABP9SM09_9ACTN</name>
<protein>
    <recommendedName>
        <fullName evidence="3">Abortive infection protein</fullName>
    </recommendedName>
</protein>
<accession>A0ABP9SM09</accession>
<keyword evidence="2" id="KW-1185">Reference proteome</keyword>
<evidence type="ECO:0000313" key="1">
    <source>
        <dbReference type="EMBL" id="GAA5198247.1"/>
    </source>
</evidence>
<dbReference type="RefSeq" id="WP_345637300.1">
    <property type="nucleotide sequence ID" value="NZ_BAABJQ010000032.1"/>
</dbReference>
<comment type="caution">
    <text evidence="1">The sequence shown here is derived from an EMBL/GenBank/DDBJ whole genome shotgun (WGS) entry which is preliminary data.</text>
</comment>
<sequence length="353" mass="39079">MRRKGVCYEAGRELEGRSWRPDFRPGEVRRELEIIAGDLHCTAVKIHSADLPRLGWTAQVALELGLEAWLSPDLWDHDAEDTLAHVMSAARLAEELRHAYPGRVVLSVGGELCLFMQGIIPGDAVPERIARPDLDVLLRAEATQESLDEFLARTAAAVRAEFGGQITYCALPTEQVDWTRFDVAAVDLYRDRLTRPRFGRAVQVLKKKAKGRPLIIGEFGCCTYQGAADRGGSGFDIIDHGGDQPHVNGYMRDEAGQAQEITECLDIFNAGGADIAFVQTFVQPLNPWSPDPRFDFDLASYSLVKSFASRLGDLAEEFPKVPFDSTKHGSTYPDMPWEPKASFHAVAAWNAAH</sequence>